<gene>
    <name evidence="2" type="ORF">ACH5RR_005734</name>
</gene>
<reference evidence="2 3" key="1">
    <citation type="submission" date="2024-11" db="EMBL/GenBank/DDBJ databases">
        <title>A near-complete genome assembly of Cinchona calisaya.</title>
        <authorList>
            <person name="Lian D.C."/>
            <person name="Zhao X.W."/>
            <person name="Wei L."/>
        </authorList>
    </citation>
    <scope>NUCLEOTIDE SEQUENCE [LARGE SCALE GENOMIC DNA]</scope>
    <source>
        <tissue evidence="2">Nenye</tissue>
    </source>
</reference>
<feature type="region of interest" description="Disordered" evidence="1">
    <location>
        <begin position="91"/>
        <end position="120"/>
    </location>
</feature>
<evidence type="ECO:0000256" key="1">
    <source>
        <dbReference type="SAM" id="MobiDB-lite"/>
    </source>
</evidence>
<accession>A0ABD3AM14</accession>
<feature type="compositionally biased region" description="Basic and acidic residues" evidence="1">
    <location>
        <begin position="12"/>
        <end position="33"/>
    </location>
</feature>
<sequence>MAASQEEEEEENNPHGENEKEVILLDIHVKNEAMENGAENETKENNKDSGESSGGRGQHFSTITDAEADLRDLMDFPNVAALYAADALSRDPRNQRRIGNKKKRNDHQENRGINSLPMPSQVLEGANNMILVSENDVSQQQIVGDAADGYLKSMLLLWERTKPASDGSAPKSALRADFSPSCLEGEKESADTGSSNLATIEGAIEKTTVVAEKNECVTDGAHVYLKSTSLLGERTEPTSDDSASKSASRTDFSSSYLGEKESADTGSSNLGAIEGAKEKATIVAEKNACQ</sequence>
<feature type="compositionally biased region" description="Basic residues" evidence="1">
    <location>
        <begin position="95"/>
        <end position="105"/>
    </location>
</feature>
<feature type="compositionally biased region" description="Acidic residues" evidence="1">
    <location>
        <begin position="1"/>
        <end position="11"/>
    </location>
</feature>
<feature type="compositionally biased region" description="Basic and acidic residues" evidence="1">
    <location>
        <begin position="40"/>
        <end position="50"/>
    </location>
</feature>
<dbReference type="Proteomes" id="UP001630127">
    <property type="component" value="Unassembled WGS sequence"/>
</dbReference>
<evidence type="ECO:0000313" key="2">
    <source>
        <dbReference type="EMBL" id="KAL3532213.1"/>
    </source>
</evidence>
<protein>
    <submittedName>
        <fullName evidence="2">Uncharacterized protein</fullName>
    </submittedName>
</protein>
<dbReference type="AlphaFoldDB" id="A0ABD3AM14"/>
<dbReference type="EMBL" id="JBJUIK010000003">
    <property type="protein sequence ID" value="KAL3532213.1"/>
    <property type="molecule type" value="Genomic_DNA"/>
</dbReference>
<organism evidence="2 3">
    <name type="scientific">Cinchona calisaya</name>
    <dbReference type="NCBI Taxonomy" id="153742"/>
    <lineage>
        <taxon>Eukaryota</taxon>
        <taxon>Viridiplantae</taxon>
        <taxon>Streptophyta</taxon>
        <taxon>Embryophyta</taxon>
        <taxon>Tracheophyta</taxon>
        <taxon>Spermatophyta</taxon>
        <taxon>Magnoliopsida</taxon>
        <taxon>eudicotyledons</taxon>
        <taxon>Gunneridae</taxon>
        <taxon>Pentapetalae</taxon>
        <taxon>asterids</taxon>
        <taxon>lamiids</taxon>
        <taxon>Gentianales</taxon>
        <taxon>Rubiaceae</taxon>
        <taxon>Cinchonoideae</taxon>
        <taxon>Cinchoneae</taxon>
        <taxon>Cinchona</taxon>
    </lineage>
</organism>
<proteinExistence type="predicted"/>
<evidence type="ECO:0000313" key="3">
    <source>
        <dbReference type="Proteomes" id="UP001630127"/>
    </source>
</evidence>
<feature type="region of interest" description="Disordered" evidence="1">
    <location>
        <begin position="1"/>
        <end position="60"/>
    </location>
</feature>
<name>A0ABD3AM14_9GENT</name>
<feature type="compositionally biased region" description="Polar residues" evidence="1">
    <location>
        <begin position="240"/>
        <end position="256"/>
    </location>
</feature>
<keyword evidence="3" id="KW-1185">Reference proteome</keyword>
<comment type="caution">
    <text evidence="2">The sequence shown here is derived from an EMBL/GenBank/DDBJ whole genome shotgun (WGS) entry which is preliminary data.</text>
</comment>
<feature type="region of interest" description="Disordered" evidence="1">
    <location>
        <begin position="232"/>
        <end position="277"/>
    </location>
</feature>